<keyword evidence="1" id="KW-0677">Repeat</keyword>
<dbReference type="PANTHER" id="PTHR10039">
    <property type="entry name" value="AMELOGENIN"/>
    <property type="match status" value="1"/>
</dbReference>
<comment type="caution">
    <text evidence="6">The sequence shown here is derived from an EMBL/GenBank/DDBJ whole genome shotgun (WGS) entry which is preliminary data.</text>
</comment>
<evidence type="ECO:0000256" key="1">
    <source>
        <dbReference type="ARBA" id="ARBA00022737"/>
    </source>
</evidence>
<name>A0A178ZI90_9EURO</name>
<proteinExistence type="predicted"/>
<dbReference type="InterPro" id="IPR056884">
    <property type="entry name" value="NPHP3-like_N"/>
</dbReference>
<dbReference type="Gene3D" id="3.40.50.1820">
    <property type="entry name" value="alpha/beta hydrolase"/>
    <property type="match status" value="1"/>
</dbReference>
<feature type="domain" description="GPI inositol-deacylase winged helix" evidence="4">
    <location>
        <begin position="663"/>
        <end position="733"/>
    </location>
</feature>
<sequence length="1635" mass="183950">MLAKLRSSLSSRDKKRSEDTGRRPSNNEKLSANSRLEWLRRKSSGSISTLSSLRASNTSLSTDEGVDAFTSFEPDALGLHVIHEPDTKPIADIIFVHGLGGHSYKTWSKDHNPAFFWPGLWLPKDSKIGKARLLTYGYDSQLGGPKTVSNIMGFARSLLFDLRHSRGDREYSLGIGRAPIIFVAHSMGGLVVKKAYLLAQSDKNCRDLAQSISAIVFLSTPHRGASLAHFLNLLLKVLFQHEKSYIKDLECNSPAIEEINEQFRHFASKLSLISFYENLHTLVAGRPVMIVPRDSAILGTENEEPRGLLANHHTVCKFEDERDEKFKIVRDTLKSLVEMFGQKVPRATVDWSPNVNGDIKKVLALSTADVDDFNTARKRWVAGSCEWVLEDPGMHSYLANFTESHLTWYHAPPAHGKSVLSSYIIHHLQSNGYDCQYYFFNYGDQKRKTISQMLKCLAYQISCIMPEYRDEMLASSTEGFQFDHGNHRLLWQKLFENLLFSKTPDRPLFWVIDGLDESESPKTVVELLQEILLNSRARMKIFVTSRRTETLALTFKKLERVLKVSIIDGEEGQSRNLQDIELLVDRELEDLSGSTAHKERLRRELLQRARGNFLWVSLVLEKLQDCQTESATWLALEQMPGDMNKMYEHMQRLITETKDEQRLKLAKELLQWVTCVPRPLTLGELRDAISKDYPDFLDLKRTIRDVCGQFIVVDSTNHVTTVHQTVRDFLMKSKTLEGSIVIDRQSAHSALLVKSLSSLRGSSLNARRGIQLVEELEAKHPFTIYSATSWAYHLSYADPVSDAVLDELERFFSDSCVLDWIHLLTMLNSLRTLARVGKALLIFVASNRTLNSSRNPMLHRLSTIELLEDWAIDLVRITAKFSKHLTTQPDSVYEIIPAVCPPTSVLYRQFYRPKKSKVLVSGQNDAWNDVFSRLVLPQDEVASRIVSAGPYLAVLTQSGTVYIWGSADFEEICTIRHGEPVTAICMNDKGNLLATYGLKTTKIWEIPAATVRQQVPNTVNSKAMSLVFATNDKRILAATDNRSIRFLNTTENMPSWQLLDEALLKEKTQSDSVIINSPSRMIINPTGTQVGVCYRSFPLTVWDLETATLIGRCLRPTAGLGTTSTSAQTWFPVELFAWNPVTGHIIGWYKGNTLFKWHPVTDENHEVSASVDELVSSPNGKIFVTSDSNGTVKVWNFAYFTVIYQLSSGDLVSGLSFSPDSTRFYDIRGSTVTAWEPGGLTRLAESEETFSDAASDEHRGTLVSHVSEASAPQYPSITALSAAPDGLRYVYGNDDGEVYLADVQTTFQTELTRFHNFQCVSHLVWSPDGRIVVAADLAADVRIMEINNGTSRHLEPTDVRALQRPKLALNGAAIHQMLLDYSSRLLLVISDNLAQIWDIVDCSMKTSASLDVATRQGWLNHPTNHELFLGIGPEHIRIYRWSSLQQMHHFKLSNTMPSLVRQPTSIALSDETTNNLPANGLSNSRQDHVTEMSKVILSQDAKHILVYLKEYLPKSKVQKKLLILQTRALDAAMDIGKGASLEYMEIQHDLMSKIEVPLGILPGEQLVFFDRGYWLCSADLARGSKTDIKYHYFIPRDWTSVGGLAQSFILPEGTLLCIQEGKVVTVRSNFGGIDA</sequence>
<dbReference type="Gene3D" id="3.40.50.300">
    <property type="entry name" value="P-loop containing nucleotide triphosphate hydrolases"/>
    <property type="match status" value="1"/>
</dbReference>
<evidence type="ECO:0000259" key="5">
    <source>
        <dbReference type="Pfam" id="PF24883"/>
    </source>
</evidence>
<dbReference type="SMART" id="SM00320">
    <property type="entry name" value="WD40"/>
    <property type="match status" value="6"/>
</dbReference>
<evidence type="ECO:0000313" key="6">
    <source>
        <dbReference type="EMBL" id="OAP59166.1"/>
    </source>
</evidence>
<reference evidence="6 7" key="1">
    <citation type="submission" date="2016-04" db="EMBL/GenBank/DDBJ databases">
        <title>Draft genome of Fonsecaea erecta CBS 125763.</title>
        <authorList>
            <person name="Weiss V.A."/>
            <person name="Vicente V.A."/>
            <person name="Raittz R.T."/>
            <person name="Moreno L.F."/>
            <person name="De Souza E.M."/>
            <person name="Pedrosa F.O."/>
            <person name="Steffens M.B."/>
            <person name="Faoro H."/>
            <person name="Tadra-Sfeir M.Z."/>
            <person name="Najafzadeh M.J."/>
            <person name="Felipe M.S."/>
            <person name="Teixeira M."/>
            <person name="Sun J."/>
            <person name="Xi L."/>
            <person name="Gomes R."/>
            <person name="De Azevedo C.M."/>
            <person name="Salgado C.G."/>
            <person name="Da Silva M.B."/>
            <person name="Nascimento M.F."/>
            <person name="Queiroz-Telles F."/>
            <person name="Attili D.S."/>
            <person name="Gorbushina A."/>
        </authorList>
    </citation>
    <scope>NUCLEOTIDE SEQUENCE [LARGE SCALE GENOMIC DNA]</scope>
    <source>
        <strain evidence="6 7">CBS 125763</strain>
    </source>
</reference>
<dbReference type="InterPro" id="IPR001680">
    <property type="entry name" value="WD40_rpt"/>
</dbReference>
<keyword evidence="7" id="KW-1185">Reference proteome</keyword>
<dbReference type="GeneID" id="30010632"/>
<feature type="region of interest" description="Disordered" evidence="3">
    <location>
        <begin position="1"/>
        <end position="34"/>
    </location>
</feature>
<keyword evidence="2" id="KW-0853">WD repeat</keyword>
<dbReference type="PANTHER" id="PTHR10039:SF16">
    <property type="entry name" value="GPI INOSITOL-DEACYLASE"/>
    <property type="match status" value="1"/>
</dbReference>
<evidence type="ECO:0000256" key="3">
    <source>
        <dbReference type="SAM" id="MobiDB-lite"/>
    </source>
</evidence>
<dbReference type="Gene3D" id="2.130.10.10">
    <property type="entry name" value="YVTN repeat-like/Quinoprotein amine dehydrogenase"/>
    <property type="match status" value="2"/>
</dbReference>
<dbReference type="InterPro" id="IPR011047">
    <property type="entry name" value="Quinoprotein_ADH-like_sf"/>
</dbReference>
<feature type="repeat" description="WD" evidence="2">
    <location>
        <begin position="1168"/>
        <end position="1196"/>
    </location>
</feature>
<dbReference type="RefSeq" id="XP_018692533.1">
    <property type="nucleotide sequence ID" value="XM_018837973.1"/>
</dbReference>
<dbReference type="PROSITE" id="PS50082">
    <property type="entry name" value="WD_REPEATS_2"/>
    <property type="match status" value="1"/>
</dbReference>
<dbReference type="InterPro" id="IPR054471">
    <property type="entry name" value="GPIID_WHD"/>
</dbReference>
<dbReference type="Pfam" id="PF00400">
    <property type="entry name" value="WD40"/>
    <property type="match status" value="1"/>
</dbReference>
<dbReference type="InterPro" id="IPR027417">
    <property type="entry name" value="P-loop_NTPase"/>
</dbReference>
<dbReference type="OrthoDB" id="194358at2759"/>
<dbReference type="Pfam" id="PF24883">
    <property type="entry name" value="NPHP3_N"/>
    <property type="match status" value="1"/>
</dbReference>
<protein>
    <submittedName>
        <fullName evidence="6">Uncharacterized protein</fullName>
    </submittedName>
</protein>
<dbReference type="InterPro" id="IPR015943">
    <property type="entry name" value="WD40/YVTN_repeat-like_dom_sf"/>
</dbReference>
<dbReference type="Pfam" id="PF22939">
    <property type="entry name" value="WHD_GPIID"/>
    <property type="match status" value="1"/>
</dbReference>
<evidence type="ECO:0000259" key="4">
    <source>
        <dbReference type="Pfam" id="PF22939"/>
    </source>
</evidence>
<feature type="compositionally biased region" description="Low complexity" evidence="3">
    <location>
        <begin position="1"/>
        <end position="10"/>
    </location>
</feature>
<feature type="domain" description="Nephrocystin 3-like N-terminal" evidence="5">
    <location>
        <begin position="383"/>
        <end position="546"/>
    </location>
</feature>
<evidence type="ECO:0000313" key="7">
    <source>
        <dbReference type="Proteomes" id="UP000078343"/>
    </source>
</evidence>
<gene>
    <name evidence="6" type="ORF">AYL99_06464</name>
</gene>
<feature type="compositionally biased region" description="Basic and acidic residues" evidence="3">
    <location>
        <begin position="11"/>
        <end position="26"/>
    </location>
</feature>
<accession>A0A178ZI90</accession>
<dbReference type="SUPFAM" id="SSF53474">
    <property type="entry name" value="alpha/beta-Hydrolases"/>
    <property type="match status" value="1"/>
</dbReference>
<organism evidence="6 7">
    <name type="scientific">Fonsecaea erecta</name>
    <dbReference type="NCBI Taxonomy" id="1367422"/>
    <lineage>
        <taxon>Eukaryota</taxon>
        <taxon>Fungi</taxon>
        <taxon>Dikarya</taxon>
        <taxon>Ascomycota</taxon>
        <taxon>Pezizomycotina</taxon>
        <taxon>Eurotiomycetes</taxon>
        <taxon>Chaetothyriomycetidae</taxon>
        <taxon>Chaetothyriales</taxon>
        <taxon>Herpotrichiellaceae</taxon>
        <taxon>Fonsecaea</taxon>
    </lineage>
</organism>
<dbReference type="InterPro" id="IPR029058">
    <property type="entry name" value="AB_hydrolase_fold"/>
</dbReference>
<dbReference type="SUPFAM" id="SSF50998">
    <property type="entry name" value="Quinoprotein alcohol dehydrogenase-like"/>
    <property type="match status" value="1"/>
</dbReference>
<dbReference type="EMBL" id="LVYI01000005">
    <property type="protein sequence ID" value="OAP59166.1"/>
    <property type="molecule type" value="Genomic_DNA"/>
</dbReference>
<evidence type="ECO:0000256" key="2">
    <source>
        <dbReference type="PROSITE-ProRule" id="PRU00221"/>
    </source>
</evidence>
<dbReference type="Proteomes" id="UP000078343">
    <property type="component" value="Unassembled WGS sequence"/>
</dbReference>